<dbReference type="InterPro" id="IPR006070">
    <property type="entry name" value="Sua5-like_dom"/>
</dbReference>
<organism evidence="17 18">
    <name type="scientific">Caldithrix abyssi DSM 13497</name>
    <dbReference type="NCBI Taxonomy" id="880073"/>
    <lineage>
        <taxon>Bacteria</taxon>
        <taxon>Pseudomonadati</taxon>
        <taxon>Calditrichota</taxon>
        <taxon>Calditrichia</taxon>
        <taxon>Calditrichales</taxon>
        <taxon>Calditrichaceae</taxon>
        <taxon>Caldithrix</taxon>
    </lineage>
</organism>
<reference evidence="17 18" key="1">
    <citation type="submission" date="2011-09" db="EMBL/GenBank/DDBJ databases">
        <title>The permanent draft genome of Caldithrix abyssi DSM 13497.</title>
        <authorList>
            <consortium name="US DOE Joint Genome Institute (JGI-PGF)"/>
            <person name="Lucas S."/>
            <person name="Han J."/>
            <person name="Lapidus A."/>
            <person name="Bruce D."/>
            <person name="Goodwin L."/>
            <person name="Pitluck S."/>
            <person name="Peters L."/>
            <person name="Kyrpides N."/>
            <person name="Mavromatis K."/>
            <person name="Ivanova N."/>
            <person name="Mikhailova N."/>
            <person name="Chertkov O."/>
            <person name="Detter J.C."/>
            <person name="Tapia R."/>
            <person name="Han C."/>
            <person name="Land M."/>
            <person name="Hauser L."/>
            <person name="Markowitz V."/>
            <person name="Cheng J.-F."/>
            <person name="Hugenholtz P."/>
            <person name="Woyke T."/>
            <person name="Wu D."/>
            <person name="Spring S."/>
            <person name="Brambilla E."/>
            <person name="Klenk H.-P."/>
            <person name="Eisen J.A."/>
        </authorList>
    </citation>
    <scope>NUCLEOTIDE SEQUENCE [LARGE SCALE GENOMIC DNA]</scope>
    <source>
        <strain evidence="17 18">DSM 13497</strain>
    </source>
</reference>
<feature type="active site" description="Proton donor" evidence="14">
    <location>
        <position position="346"/>
    </location>
</feature>
<dbReference type="SUPFAM" id="SSF55821">
    <property type="entry name" value="YrdC/RibB"/>
    <property type="match status" value="1"/>
</dbReference>
<dbReference type="HOGENOM" id="CLU_705312_0_0_0"/>
<evidence type="ECO:0000313" key="17">
    <source>
        <dbReference type="EMBL" id="EHO43157.1"/>
    </source>
</evidence>
<dbReference type="RefSeq" id="WP_006930669.1">
    <property type="nucleotide sequence ID" value="NZ_CM001402.1"/>
</dbReference>
<dbReference type="GO" id="GO:0000049">
    <property type="term" value="F:tRNA binding"/>
    <property type="evidence" value="ECO:0007669"/>
    <property type="project" value="TreeGrafter"/>
</dbReference>
<dbReference type="STRING" id="880073.Cabys_2497"/>
<dbReference type="SUPFAM" id="SSF52788">
    <property type="entry name" value="Phosphotyrosine protein phosphatases I"/>
    <property type="match status" value="1"/>
</dbReference>
<dbReference type="GO" id="GO:0006450">
    <property type="term" value="P:regulation of translational fidelity"/>
    <property type="evidence" value="ECO:0007669"/>
    <property type="project" value="TreeGrafter"/>
</dbReference>
<dbReference type="SMART" id="SM00226">
    <property type="entry name" value="LMWPc"/>
    <property type="match status" value="1"/>
</dbReference>
<evidence type="ECO:0000256" key="1">
    <source>
        <dbReference type="ARBA" id="ARBA00004496"/>
    </source>
</evidence>
<gene>
    <name evidence="16" type="ORF">Cabys_2497</name>
    <name evidence="17" type="ORF">Calab_3558</name>
</gene>
<evidence type="ECO:0000256" key="12">
    <source>
        <dbReference type="ARBA" id="ARBA00029774"/>
    </source>
</evidence>
<dbReference type="GO" id="GO:0061710">
    <property type="term" value="F:L-threonylcarbamoyladenylate synthase"/>
    <property type="evidence" value="ECO:0007669"/>
    <property type="project" value="UniProtKB-EC"/>
</dbReference>
<dbReference type="NCBIfam" id="TIGR00057">
    <property type="entry name" value="L-threonylcarbamoyladenylate synthase"/>
    <property type="match status" value="1"/>
</dbReference>
<evidence type="ECO:0000256" key="10">
    <source>
        <dbReference type="ARBA" id="ARBA00022801"/>
    </source>
</evidence>
<evidence type="ECO:0000256" key="2">
    <source>
        <dbReference type="ARBA" id="ARBA00007663"/>
    </source>
</evidence>
<keyword evidence="10" id="KW-0378">Hydrolase</keyword>
<evidence type="ECO:0000256" key="9">
    <source>
        <dbReference type="ARBA" id="ARBA00022741"/>
    </source>
</evidence>
<dbReference type="Proteomes" id="UP000004671">
    <property type="component" value="Chromosome"/>
</dbReference>
<keyword evidence="18" id="KW-1185">Reference proteome</keyword>
<dbReference type="CDD" id="cd16343">
    <property type="entry name" value="LMWPTP"/>
    <property type="match status" value="1"/>
</dbReference>
<dbReference type="EMBL" id="CP018099">
    <property type="protein sequence ID" value="APF19246.1"/>
    <property type="molecule type" value="Genomic_DNA"/>
</dbReference>
<dbReference type="KEGG" id="caby:Cabys_2497"/>
<dbReference type="eggNOG" id="COG0009">
    <property type="taxonomic scope" value="Bacteria"/>
</dbReference>
<evidence type="ECO:0000256" key="11">
    <source>
        <dbReference type="ARBA" id="ARBA00022840"/>
    </source>
</evidence>
<keyword evidence="5" id="KW-0963">Cytoplasm</keyword>
<evidence type="ECO:0000256" key="4">
    <source>
        <dbReference type="ARBA" id="ARBA00012584"/>
    </source>
</evidence>
<evidence type="ECO:0000259" key="15">
    <source>
        <dbReference type="PROSITE" id="PS51163"/>
    </source>
</evidence>
<name>H1XXN3_CALAY</name>
<dbReference type="EMBL" id="CM001402">
    <property type="protein sequence ID" value="EHO43157.1"/>
    <property type="molecule type" value="Genomic_DNA"/>
</dbReference>
<dbReference type="eggNOG" id="COG0394">
    <property type="taxonomic scope" value="Bacteria"/>
</dbReference>
<dbReference type="InterPro" id="IPR036196">
    <property type="entry name" value="Ptyr_pPase_sf"/>
</dbReference>
<feature type="active site" evidence="14">
    <location>
        <position position="235"/>
    </location>
</feature>
<evidence type="ECO:0000256" key="5">
    <source>
        <dbReference type="ARBA" id="ARBA00022490"/>
    </source>
</evidence>
<dbReference type="GO" id="GO:0004725">
    <property type="term" value="F:protein tyrosine phosphatase activity"/>
    <property type="evidence" value="ECO:0007669"/>
    <property type="project" value="InterPro"/>
</dbReference>
<dbReference type="Pfam" id="PF01451">
    <property type="entry name" value="LMWPc"/>
    <property type="match status" value="1"/>
</dbReference>
<dbReference type="EC" id="2.7.7.87" evidence="4"/>
<dbReference type="GO" id="GO:0008033">
    <property type="term" value="P:tRNA processing"/>
    <property type="evidence" value="ECO:0007669"/>
    <property type="project" value="UniProtKB-KW"/>
</dbReference>
<evidence type="ECO:0000313" key="19">
    <source>
        <dbReference type="Proteomes" id="UP000183868"/>
    </source>
</evidence>
<dbReference type="PRINTS" id="PR00719">
    <property type="entry name" value="LMWPTPASE"/>
</dbReference>
<protein>
    <recommendedName>
        <fullName evidence="12">L-threonylcarbamoyladenylate synthase</fullName>
        <ecNumber evidence="4">2.7.7.87</ecNumber>
    </recommendedName>
    <alternativeName>
        <fullName evidence="12">L-threonylcarbamoyladenylate synthase</fullName>
    </alternativeName>
</protein>
<comment type="similarity">
    <text evidence="2">Belongs to the SUA5 family.</text>
</comment>
<dbReference type="Proteomes" id="UP000183868">
    <property type="component" value="Chromosome"/>
</dbReference>
<comment type="subcellular location">
    <subcellularLocation>
        <location evidence="1">Cytoplasm</location>
    </subcellularLocation>
</comment>
<accession>H1XXN3</accession>
<dbReference type="InterPro" id="IPR023485">
    <property type="entry name" value="Ptyr_pPase"/>
</dbReference>
<dbReference type="OrthoDB" id="9784339at2"/>
<dbReference type="PaxDb" id="880073-Calab_3558"/>
<evidence type="ECO:0000256" key="7">
    <source>
        <dbReference type="ARBA" id="ARBA00022694"/>
    </source>
</evidence>
<keyword evidence="8" id="KW-0548">Nucleotidyltransferase</keyword>
<dbReference type="PANTHER" id="PTHR17490:SF16">
    <property type="entry name" value="THREONYLCARBAMOYL-AMP SYNTHASE"/>
    <property type="match status" value="1"/>
</dbReference>
<dbReference type="AlphaFoldDB" id="H1XXN3"/>
<evidence type="ECO:0000256" key="13">
    <source>
        <dbReference type="ARBA" id="ARBA00048366"/>
    </source>
</evidence>
<evidence type="ECO:0000313" key="16">
    <source>
        <dbReference type="EMBL" id="APF19246.1"/>
    </source>
</evidence>
<feature type="domain" description="YrdC-like" evidence="15">
    <location>
        <begin position="13"/>
        <end position="202"/>
    </location>
</feature>
<dbReference type="InterPro" id="IPR017945">
    <property type="entry name" value="DHBP_synth_RibB-like_a/b_dom"/>
</dbReference>
<dbReference type="Gene3D" id="3.90.870.10">
    <property type="entry name" value="DHBP synthase"/>
    <property type="match status" value="1"/>
</dbReference>
<reference evidence="16 19" key="2">
    <citation type="submission" date="2016-11" db="EMBL/GenBank/DDBJ databases">
        <title>Genomic analysis of Caldithrix abyssi and proposal of a novel bacterial phylum Caldithrichaeota.</title>
        <authorList>
            <person name="Kublanov I."/>
            <person name="Sigalova O."/>
            <person name="Gavrilov S."/>
            <person name="Lebedinsky A."/>
            <person name="Ivanova N."/>
            <person name="Daum C."/>
            <person name="Reddy T."/>
            <person name="Klenk H.P."/>
            <person name="Goker M."/>
            <person name="Reva O."/>
            <person name="Miroshnichenko M."/>
            <person name="Kyprides N."/>
            <person name="Woyke T."/>
            <person name="Gelfand M."/>
        </authorList>
    </citation>
    <scope>NUCLEOTIDE SEQUENCE [LARGE SCALE GENOMIC DNA]</scope>
    <source>
        <strain evidence="16 19">LF13</strain>
    </source>
</reference>
<feature type="active site" description="Nucleophile" evidence="14">
    <location>
        <position position="229"/>
    </location>
</feature>
<sequence>MEYYKINPQKPDLKIIKRTIEVLKNGGVIVYPTNTLYGLGVDAFNFKALERLFVVKHRSPNQPISLMVASLDQLEQLFAVMEPREKQILQKILPGKFTVILRSKFKKNLAHFASGPQADKVGFRVAELPFNQKLLLKFGNPITSTSANISGKPNAATVQEIIAQFGDRLDLILDAGPAPDLKGSTIIDMTKRPYLILREGSVKKSKVEKIFAPEKVLKRKTKFVITFVCTGNICRSPMAAGILKEFITKTKFKNVVKIQSAGTLSLTVGPAHPSAVLTAKKHGINISGHKAQAISARIMKESDLVIALAMNHYEFLRTHFPEHSEKIILLKSWRRPSPIVNPSVPDPIGHEQEFFDQVFNEIKSEIKRISPFIFKEIKNFIEYNDLRINDN</sequence>
<keyword evidence="9" id="KW-0547">Nucleotide-binding</keyword>
<evidence type="ECO:0000256" key="8">
    <source>
        <dbReference type="ARBA" id="ARBA00022695"/>
    </source>
</evidence>
<dbReference type="GO" id="GO:0005737">
    <property type="term" value="C:cytoplasm"/>
    <property type="evidence" value="ECO:0007669"/>
    <property type="project" value="UniProtKB-SubCell"/>
</dbReference>
<dbReference type="PANTHER" id="PTHR17490">
    <property type="entry name" value="SUA5"/>
    <property type="match status" value="1"/>
</dbReference>
<dbReference type="PROSITE" id="PS51163">
    <property type="entry name" value="YRDC"/>
    <property type="match status" value="1"/>
</dbReference>
<keyword evidence="7" id="KW-0819">tRNA processing</keyword>
<dbReference type="GO" id="GO:0005524">
    <property type="term" value="F:ATP binding"/>
    <property type="evidence" value="ECO:0007669"/>
    <property type="project" value="UniProtKB-KW"/>
</dbReference>
<evidence type="ECO:0000256" key="14">
    <source>
        <dbReference type="PIRSR" id="PIRSR617867-1"/>
    </source>
</evidence>
<dbReference type="Pfam" id="PF01300">
    <property type="entry name" value="Sua5_yciO_yrdC"/>
    <property type="match status" value="1"/>
</dbReference>
<comment type="catalytic activity">
    <reaction evidence="13">
        <text>L-threonine + hydrogencarbonate + ATP = L-threonylcarbamoyladenylate + diphosphate + H2O</text>
        <dbReference type="Rhea" id="RHEA:36407"/>
        <dbReference type="ChEBI" id="CHEBI:15377"/>
        <dbReference type="ChEBI" id="CHEBI:17544"/>
        <dbReference type="ChEBI" id="CHEBI:30616"/>
        <dbReference type="ChEBI" id="CHEBI:33019"/>
        <dbReference type="ChEBI" id="CHEBI:57926"/>
        <dbReference type="ChEBI" id="CHEBI:73682"/>
        <dbReference type="EC" id="2.7.7.87"/>
    </reaction>
</comment>
<evidence type="ECO:0000256" key="6">
    <source>
        <dbReference type="ARBA" id="ARBA00022679"/>
    </source>
</evidence>
<evidence type="ECO:0000256" key="3">
    <source>
        <dbReference type="ARBA" id="ARBA00011063"/>
    </source>
</evidence>
<keyword evidence="6" id="KW-0808">Transferase</keyword>
<dbReference type="Gene3D" id="3.40.50.2300">
    <property type="match status" value="1"/>
</dbReference>
<dbReference type="InterPro" id="IPR050156">
    <property type="entry name" value="TC-AMP_synthase_SUA5"/>
</dbReference>
<proteinExistence type="inferred from homology"/>
<comment type="similarity">
    <text evidence="3">Belongs to the low molecular weight phosphotyrosine protein phosphatase family.</text>
</comment>
<keyword evidence="11" id="KW-0067">ATP-binding</keyword>
<dbReference type="InterPro" id="IPR017867">
    <property type="entry name" value="Tyr_phospatase_low_mol_wt"/>
</dbReference>
<evidence type="ECO:0000313" key="18">
    <source>
        <dbReference type="Proteomes" id="UP000004671"/>
    </source>
</evidence>
<dbReference type="GO" id="GO:0003725">
    <property type="term" value="F:double-stranded RNA binding"/>
    <property type="evidence" value="ECO:0007669"/>
    <property type="project" value="InterPro"/>
</dbReference>